<organism evidence="1 2">
    <name type="scientific">Candidatus Daviesbacteria bacterium GW2011_GWC2_40_12</name>
    <dbReference type="NCBI Taxonomy" id="1618431"/>
    <lineage>
        <taxon>Bacteria</taxon>
        <taxon>Candidatus Daviesiibacteriota</taxon>
    </lineage>
</organism>
<gene>
    <name evidence="1" type="ORF">UT77_C0004G0158</name>
</gene>
<dbReference type="AlphaFoldDB" id="A0A0G0QP44"/>
<accession>A0A0G0QP44</accession>
<evidence type="ECO:0000313" key="1">
    <source>
        <dbReference type="EMBL" id="KKR42174.1"/>
    </source>
</evidence>
<name>A0A0G0QP44_9BACT</name>
<protein>
    <submittedName>
        <fullName evidence="1">Uncharacterized protein</fullName>
    </submittedName>
</protein>
<comment type="caution">
    <text evidence="1">The sequence shown here is derived from an EMBL/GenBank/DDBJ whole genome shotgun (WGS) entry which is preliminary data.</text>
</comment>
<sequence>MKFISRKPHYEYLRNKWTLRNQAIQNNFWEKHSEALKHFAVGSLGGLMLLSAPSHPRLSAASEYALSRDDVLKSYDRNVLLAQELLDKIPKEVRPLEQTEEKDITEILSRNFDIKITAQLNDIRLNRNYGLIGGEQHLYRYPGDNLSAHAYNASDFAKYADAGIAPGLGAWGYFAPSQKDFGEVNKERERYYLAIQTFKAPGFAENFIKYRDFFKFRKMLVVNPKTGQTVVAVVGDAGPSEWTGKHLGGSPEVMDELGLASGPRKGPVLYFFIDDPENKIPLGPLKVRSDA</sequence>
<reference evidence="1 2" key="1">
    <citation type="journal article" date="2015" name="Nature">
        <title>rRNA introns, odd ribosomes, and small enigmatic genomes across a large radiation of phyla.</title>
        <authorList>
            <person name="Brown C.T."/>
            <person name="Hug L.A."/>
            <person name="Thomas B.C."/>
            <person name="Sharon I."/>
            <person name="Castelle C.J."/>
            <person name="Singh A."/>
            <person name="Wilkins M.J."/>
            <person name="Williams K.H."/>
            <person name="Banfield J.F."/>
        </authorList>
    </citation>
    <scope>NUCLEOTIDE SEQUENCE [LARGE SCALE GENOMIC DNA]</scope>
</reference>
<proteinExistence type="predicted"/>
<dbReference type="EMBL" id="LBYB01000004">
    <property type="protein sequence ID" value="KKR42174.1"/>
    <property type="molecule type" value="Genomic_DNA"/>
</dbReference>
<evidence type="ECO:0000313" key="2">
    <source>
        <dbReference type="Proteomes" id="UP000034881"/>
    </source>
</evidence>
<dbReference type="Proteomes" id="UP000034881">
    <property type="component" value="Unassembled WGS sequence"/>
</dbReference>